<evidence type="ECO:0000256" key="8">
    <source>
        <dbReference type="ARBA" id="ARBA00023310"/>
    </source>
</evidence>
<dbReference type="PRINTS" id="PR00126">
    <property type="entry name" value="ATPASEGAMMA"/>
</dbReference>
<dbReference type="FunFam" id="1.10.287.80:FF:000001">
    <property type="entry name" value="ATP synthase gamma chain"/>
    <property type="match status" value="1"/>
</dbReference>
<proteinExistence type="inferred from homology"/>
<dbReference type="GO" id="GO:0046933">
    <property type="term" value="F:proton-transporting ATP synthase activity, rotational mechanism"/>
    <property type="evidence" value="ECO:0007669"/>
    <property type="project" value="InterPro"/>
</dbReference>
<dbReference type="GO" id="GO:0045259">
    <property type="term" value="C:proton-transporting ATP synthase complex"/>
    <property type="evidence" value="ECO:0007669"/>
    <property type="project" value="UniProtKB-KW"/>
</dbReference>
<dbReference type="InterPro" id="IPR023632">
    <property type="entry name" value="ATP_synth_F1_gsu_CS"/>
</dbReference>
<dbReference type="Gene3D" id="3.40.1380.10">
    <property type="match status" value="1"/>
</dbReference>
<dbReference type="SUPFAM" id="SSF52943">
    <property type="entry name" value="ATP synthase (F1-ATPase), gamma subunit"/>
    <property type="match status" value="1"/>
</dbReference>
<keyword evidence="5" id="KW-0406">Ion transport</keyword>
<dbReference type="EC" id="3.6.3.14" evidence="10"/>
<evidence type="ECO:0000256" key="6">
    <source>
        <dbReference type="ARBA" id="ARBA00023136"/>
    </source>
</evidence>
<keyword evidence="6" id="KW-0472">Membrane</keyword>
<dbReference type="NCBIfam" id="TIGR01146">
    <property type="entry name" value="ATPsyn_F1gamma"/>
    <property type="match status" value="1"/>
</dbReference>
<comment type="similarity">
    <text evidence="2">Belongs to the ATPase gamma chain family.</text>
</comment>
<dbReference type="CDD" id="cd12151">
    <property type="entry name" value="F1-ATPase_gamma"/>
    <property type="match status" value="1"/>
</dbReference>
<protein>
    <submittedName>
        <fullName evidence="10">ATP synthase gamma chain</fullName>
        <ecNumber evidence="10">3.6.3.14</ecNumber>
    </submittedName>
</protein>
<dbReference type="PANTHER" id="PTHR11693">
    <property type="entry name" value="ATP SYNTHASE GAMMA CHAIN"/>
    <property type="match status" value="1"/>
</dbReference>
<evidence type="ECO:0000256" key="9">
    <source>
        <dbReference type="SAM" id="MobiDB-lite"/>
    </source>
</evidence>
<evidence type="ECO:0000256" key="1">
    <source>
        <dbReference type="ARBA" id="ARBA00004170"/>
    </source>
</evidence>
<keyword evidence="10" id="KW-0378">Hydrolase</keyword>
<evidence type="ECO:0000256" key="2">
    <source>
        <dbReference type="ARBA" id="ARBA00007681"/>
    </source>
</evidence>
<keyword evidence="3" id="KW-0813">Transport</keyword>
<keyword evidence="7" id="KW-0139">CF(1)</keyword>
<dbReference type="Gene3D" id="1.10.287.80">
    <property type="entry name" value="ATP synthase, gamma subunit, helix hairpin domain"/>
    <property type="match status" value="2"/>
</dbReference>
<keyword evidence="4" id="KW-0375">Hydrogen ion transport</keyword>
<evidence type="ECO:0000313" key="10">
    <source>
        <dbReference type="EMBL" id="VAV82263.1"/>
    </source>
</evidence>
<dbReference type="GO" id="GO:0016787">
    <property type="term" value="F:hydrolase activity"/>
    <property type="evidence" value="ECO:0007669"/>
    <property type="project" value="UniProtKB-KW"/>
</dbReference>
<feature type="compositionally biased region" description="Low complexity" evidence="9">
    <location>
        <begin position="247"/>
        <end position="260"/>
    </location>
</feature>
<dbReference type="AlphaFoldDB" id="A0A3B0RCA5"/>
<organism evidence="10">
    <name type="scientific">hydrothermal vent metagenome</name>
    <dbReference type="NCBI Taxonomy" id="652676"/>
    <lineage>
        <taxon>unclassified sequences</taxon>
        <taxon>metagenomes</taxon>
        <taxon>ecological metagenomes</taxon>
    </lineage>
</organism>
<dbReference type="GO" id="GO:0005739">
    <property type="term" value="C:mitochondrion"/>
    <property type="evidence" value="ECO:0007669"/>
    <property type="project" value="UniProtKB-ARBA"/>
</dbReference>
<dbReference type="InterPro" id="IPR035968">
    <property type="entry name" value="ATP_synth_F1_ATPase_gsu"/>
</dbReference>
<evidence type="ECO:0000256" key="7">
    <source>
        <dbReference type="ARBA" id="ARBA00023196"/>
    </source>
</evidence>
<comment type="subcellular location">
    <subcellularLocation>
        <location evidence="1">Membrane</location>
        <topology evidence="1">Peripheral membrane protein</topology>
    </subcellularLocation>
</comment>
<gene>
    <name evidence="10" type="ORF">MNBD_DELTA01-182</name>
</gene>
<dbReference type="PROSITE" id="PS00153">
    <property type="entry name" value="ATPASE_GAMMA"/>
    <property type="match status" value="1"/>
</dbReference>
<dbReference type="HAMAP" id="MF_00815">
    <property type="entry name" value="ATP_synth_gamma_bact"/>
    <property type="match status" value="1"/>
</dbReference>
<dbReference type="EMBL" id="UOEA01000007">
    <property type="protein sequence ID" value="VAV82263.1"/>
    <property type="molecule type" value="Genomic_DNA"/>
</dbReference>
<dbReference type="Pfam" id="PF00231">
    <property type="entry name" value="ATP-synt"/>
    <property type="match status" value="1"/>
</dbReference>
<evidence type="ECO:0000256" key="4">
    <source>
        <dbReference type="ARBA" id="ARBA00022781"/>
    </source>
</evidence>
<feature type="compositionally biased region" description="Basic residues" evidence="9">
    <location>
        <begin position="81"/>
        <end position="90"/>
    </location>
</feature>
<evidence type="ECO:0000256" key="5">
    <source>
        <dbReference type="ARBA" id="ARBA00023065"/>
    </source>
</evidence>
<evidence type="ECO:0000256" key="3">
    <source>
        <dbReference type="ARBA" id="ARBA00022448"/>
    </source>
</evidence>
<dbReference type="PANTHER" id="PTHR11693:SF22">
    <property type="entry name" value="ATP SYNTHASE SUBUNIT GAMMA, MITOCHONDRIAL"/>
    <property type="match status" value="1"/>
</dbReference>
<dbReference type="InterPro" id="IPR000131">
    <property type="entry name" value="ATP_synth_F1_gsu"/>
</dbReference>
<keyword evidence="8" id="KW-0066">ATP synthesis</keyword>
<reference evidence="10" key="1">
    <citation type="submission" date="2018-06" db="EMBL/GenBank/DDBJ databases">
        <authorList>
            <person name="Zhirakovskaya E."/>
        </authorList>
    </citation>
    <scope>NUCLEOTIDE SEQUENCE</scope>
</reference>
<feature type="region of interest" description="Disordered" evidence="9">
    <location>
        <begin position="236"/>
        <end position="262"/>
    </location>
</feature>
<accession>A0A3B0RCA5</accession>
<name>A0A3B0RCA5_9ZZZZ</name>
<sequence>MATLSDIKRRIGSVKNTQQITRAMKMVSAAKLRRAQEDIVSTRPYADKIKTLVGSLSGMVSPDSNPLFQKSAKAEVATGSRKARKSKKAKKQEEAGGIVEAGEAVEGGYAPEAEGVAEKKKIELILLTSDRGLCGGFNTSLIRMAEGFLDDHPDDDVMLYLIGKRGADHFKRREGSKSREMGVARPDYAMAKAIAAEITEDYLEDRADEVCVIYSEFQSALTQEPVLQKILPATPPPVKEEAEEAEAAGGEAEAGALGEAGDTGVESDMDECILEPSAQEVLDSLLPKYIEIQIFRSLLESSASEHGARMTSMDSASRNASDMIDNLTLIYNRVRQAAITKELMEIISGAEALK</sequence>
<feature type="region of interest" description="Disordered" evidence="9">
    <location>
        <begin position="71"/>
        <end position="95"/>
    </location>
</feature>